<evidence type="ECO:0000313" key="7">
    <source>
        <dbReference type="EMBL" id="CAD9097082.1"/>
    </source>
</evidence>
<evidence type="ECO:0000256" key="6">
    <source>
        <dbReference type="SAM" id="MobiDB-lite"/>
    </source>
</evidence>
<keyword evidence="3" id="KW-0963">Cytoplasm</keyword>
<evidence type="ECO:0000256" key="4">
    <source>
        <dbReference type="ARBA" id="ARBA00023203"/>
    </source>
</evidence>
<evidence type="ECO:0000256" key="2">
    <source>
        <dbReference type="ARBA" id="ARBA00010856"/>
    </source>
</evidence>
<dbReference type="SUPFAM" id="SSF69060">
    <property type="entry name" value="Arp2/3 complex 21 kDa subunit ARPC3"/>
    <property type="match status" value="1"/>
</dbReference>
<evidence type="ECO:0000256" key="1">
    <source>
        <dbReference type="ARBA" id="ARBA00004245"/>
    </source>
</evidence>
<feature type="region of interest" description="Disordered" evidence="6">
    <location>
        <begin position="1"/>
        <end position="26"/>
    </location>
</feature>
<keyword evidence="4" id="KW-0009">Actin-binding</keyword>
<dbReference type="EMBL" id="HBGF01007551">
    <property type="protein sequence ID" value="CAD9097082.1"/>
    <property type="molecule type" value="Transcribed_RNA"/>
</dbReference>
<dbReference type="GO" id="GO:0030833">
    <property type="term" value="P:regulation of actin filament polymerization"/>
    <property type="evidence" value="ECO:0007669"/>
    <property type="project" value="InterPro"/>
</dbReference>
<comment type="similarity">
    <text evidence="2">Belongs to the ARPC3 family.</text>
</comment>
<evidence type="ECO:0008006" key="8">
    <source>
        <dbReference type="Google" id="ProtNLM"/>
    </source>
</evidence>
<dbReference type="GO" id="GO:0005885">
    <property type="term" value="C:Arp2/3 protein complex"/>
    <property type="evidence" value="ECO:0007669"/>
    <property type="project" value="InterPro"/>
</dbReference>
<dbReference type="PANTHER" id="PTHR12391">
    <property type="entry name" value="ARP2/3 COMPLEX 21 KD SUBUNIT"/>
    <property type="match status" value="1"/>
</dbReference>
<sequence>MSDQAGGGDGGTSPPPQGAPLVPAKKYSSSFNGTEVKTLVGCGVYPVNYSAKSGAAGAGTEGPKLSEADAEAAEAAGGFVDIVDEALYYFKARMMMKTFPVEGAADRLSLWLTLYLQNCMRRLSKQPQPLSQAQAWAALQTLASERQTVPGDASYPFNGMYPKPVPAEHEALRDYAKQLRLEAGYRLVQRVYAHPSADGGPNKFWMPFAKADLLGHMMEK</sequence>
<dbReference type="AlphaFoldDB" id="A0A7S1L886"/>
<dbReference type="InterPro" id="IPR036753">
    <property type="entry name" value="ARPC3_sf"/>
</dbReference>
<dbReference type="Gene3D" id="1.10.1760.10">
    <property type="entry name" value="Actin-related protein 2/3 complex subunit 3"/>
    <property type="match status" value="1"/>
</dbReference>
<feature type="compositionally biased region" description="Gly residues" evidence="6">
    <location>
        <begin position="1"/>
        <end position="11"/>
    </location>
</feature>
<keyword evidence="5" id="KW-0206">Cytoskeleton</keyword>
<name>A0A7S1L886_NEODS</name>
<dbReference type="GO" id="GO:0034314">
    <property type="term" value="P:Arp2/3 complex-mediated actin nucleation"/>
    <property type="evidence" value="ECO:0007669"/>
    <property type="project" value="InterPro"/>
</dbReference>
<gene>
    <name evidence="7" type="ORF">NDES1114_LOCUS5107</name>
</gene>
<comment type="subcellular location">
    <subcellularLocation>
        <location evidence="1">Cytoplasm</location>
        <location evidence="1">Cytoskeleton</location>
    </subcellularLocation>
</comment>
<evidence type="ECO:0000256" key="5">
    <source>
        <dbReference type="ARBA" id="ARBA00023212"/>
    </source>
</evidence>
<proteinExistence type="inferred from homology"/>
<protein>
    <recommendedName>
        <fullName evidence="8">Actin-related protein 2/3 complex subunit 3</fullName>
    </recommendedName>
</protein>
<dbReference type="Pfam" id="PF04062">
    <property type="entry name" value="P21-Arc"/>
    <property type="match status" value="1"/>
</dbReference>
<dbReference type="GO" id="GO:0003779">
    <property type="term" value="F:actin binding"/>
    <property type="evidence" value="ECO:0007669"/>
    <property type="project" value="UniProtKB-KW"/>
</dbReference>
<organism evidence="7">
    <name type="scientific">Neobodo designis</name>
    <name type="common">Flagellated protozoan</name>
    <name type="synonym">Bodo designis</name>
    <dbReference type="NCBI Taxonomy" id="312471"/>
    <lineage>
        <taxon>Eukaryota</taxon>
        <taxon>Discoba</taxon>
        <taxon>Euglenozoa</taxon>
        <taxon>Kinetoplastea</taxon>
        <taxon>Metakinetoplastina</taxon>
        <taxon>Neobodonida</taxon>
        <taxon>Neobodo</taxon>
    </lineage>
</organism>
<dbReference type="InterPro" id="IPR007204">
    <property type="entry name" value="ARPC3"/>
</dbReference>
<accession>A0A7S1L886</accession>
<reference evidence="7" key="1">
    <citation type="submission" date="2021-01" db="EMBL/GenBank/DDBJ databases">
        <authorList>
            <person name="Corre E."/>
            <person name="Pelletier E."/>
            <person name="Niang G."/>
            <person name="Scheremetjew M."/>
            <person name="Finn R."/>
            <person name="Kale V."/>
            <person name="Holt S."/>
            <person name="Cochrane G."/>
            <person name="Meng A."/>
            <person name="Brown T."/>
            <person name="Cohen L."/>
        </authorList>
    </citation>
    <scope>NUCLEOTIDE SEQUENCE</scope>
    <source>
        <strain evidence="7">CCAP 1951/1</strain>
    </source>
</reference>
<evidence type="ECO:0000256" key="3">
    <source>
        <dbReference type="ARBA" id="ARBA00022490"/>
    </source>
</evidence>